<protein>
    <recommendedName>
        <fullName evidence="8">Large ribosomal subunit protein uL3c</fullName>
    </recommendedName>
    <alternativeName>
        <fullName evidence="9">39S ribosomal protein L3, mitochondrial</fullName>
    </alternativeName>
    <alternativeName>
        <fullName evidence="10">50S ribosomal protein L3</fullName>
    </alternativeName>
    <alternativeName>
        <fullName evidence="7">Large ribosomal subunit protein uL3m</fullName>
    </alternativeName>
</protein>
<dbReference type="Gene3D" id="3.40.1370.10">
    <property type="match status" value="1"/>
</dbReference>
<gene>
    <name evidence="12" type="ORF">CTOB1V02_LOCUS15294</name>
</gene>
<dbReference type="InterPro" id="IPR023574">
    <property type="entry name" value="Ribosomal_uL4_dom_sf"/>
</dbReference>
<feature type="region of interest" description="Disordered" evidence="11">
    <location>
        <begin position="253"/>
        <end position="283"/>
    </location>
</feature>
<evidence type="ECO:0000256" key="7">
    <source>
        <dbReference type="ARBA" id="ARBA00035209"/>
    </source>
</evidence>
<evidence type="ECO:0000256" key="4">
    <source>
        <dbReference type="ARBA" id="ARBA00022884"/>
    </source>
</evidence>
<evidence type="ECO:0000313" key="12">
    <source>
        <dbReference type="EMBL" id="CAD7237479.1"/>
    </source>
</evidence>
<dbReference type="GO" id="GO:0019843">
    <property type="term" value="F:rRNA binding"/>
    <property type="evidence" value="ECO:0007669"/>
    <property type="project" value="UniProtKB-KW"/>
</dbReference>
<keyword evidence="5" id="KW-0689">Ribosomal protein</keyword>
<dbReference type="InterPro" id="IPR019927">
    <property type="entry name" value="Ribosomal_uL3_bac/org-type"/>
</dbReference>
<reference evidence="12" key="1">
    <citation type="submission" date="2020-11" db="EMBL/GenBank/DDBJ databases">
        <authorList>
            <person name="Tran Van P."/>
        </authorList>
    </citation>
    <scope>NUCLEOTIDE SEQUENCE</scope>
</reference>
<dbReference type="HAMAP" id="MF_01328_B">
    <property type="entry name" value="Ribosomal_uL4_B"/>
    <property type="match status" value="1"/>
</dbReference>
<dbReference type="NCBIfam" id="TIGR03953">
    <property type="entry name" value="rplD_bact"/>
    <property type="match status" value="1"/>
</dbReference>
<name>A0A7R8X032_9CRUS</name>
<proteinExistence type="inferred from homology"/>
<keyword evidence="4" id="KW-0694">RNA-binding</keyword>
<dbReference type="Pfam" id="PF00573">
    <property type="entry name" value="Ribosomal_L4"/>
    <property type="match status" value="1"/>
</dbReference>
<dbReference type="PANTHER" id="PTHR11229:SF16">
    <property type="entry name" value="LARGE RIBOSOMAL SUBUNIT PROTEIN UL3C"/>
    <property type="match status" value="1"/>
</dbReference>
<dbReference type="PANTHER" id="PTHR11229">
    <property type="entry name" value="50S RIBOSOMAL PROTEIN L3"/>
    <property type="match status" value="1"/>
</dbReference>
<dbReference type="InterPro" id="IPR013005">
    <property type="entry name" value="Ribosomal_uL4-like"/>
</dbReference>
<dbReference type="InterPro" id="IPR000597">
    <property type="entry name" value="Ribosomal_uL3"/>
</dbReference>
<dbReference type="FunFam" id="3.30.160.810:FF:000001">
    <property type="entry name" value="50S ribosomal protein L3"/>
    <property type="match status" value="1"/>
</dbReference>
<dbReference type="NCBIfam" id="TIGR03625">
    <property type="entry name" value="L3_bact"/>
    <property type="match status" value="1"/>
</dbReference>
<keyword evidence="3" id="KW-0699">rRNA-binding</keyword>
<comment type="similarity">
    <text evidence="1">Belongs to the universal ribosomal protein uL3 family.</text>
</comment>
<dbReference type="GO" id="GO:0022625">
    <property type="term" value="C:cytosolic large ribosomal subunit"/>
    <property type="evidence" value="ECO:0007669"/>
    <property type="project" value="TreeGrafter"/>
</dbReference>
<dbReference type="FunFam" id="2.40.30.10:FF:000047">
    <property type="entry name" value="50S ribosomal protein L3"/>
    <property type="match status" value="1"/>
</dbReference>
<evidence type="ECO:0000256" key="10">
    <source>
        <dbReference type="ARBA" id="ARBA00035457"/>
    </source>
</evidence>
<evidence type="ECO:0000256" key="8">
    <source>
        <dbReference type="ARBA" id="ARBA00035213"/>
    </source>
</evidence>
<evidence type="ECO:0000256" key="11">
    <source>
        <dbReference type="SAM" id="MobiDB-lite"/>
    </source>
</evidence>
<dbReference type="HAMAP" id="MF_01325_B">
    <property type="entry name" value="Ribosomal_uL3_B"/>
    <property type="match status" value="1"/>
</dbReference>
<dbReference type="Gene3D" id="2.40.30.10">
    <property type="entry name" value="Translation factors"/>
    <property type="match status" value="1"/>
</dbReference>
<evidence type="ECO:0000256" key="5">
    <source>
        <dbReference type="ARBA" id="ARBA00022980"/>
    </source>
</evidence>
<dbReference type="InterPro" id="IPR002136">
    <property type="entry name" value="Ribosomal_uL4"/>
</dbReference>
<dbReference type="EMBL" id="OB688499">
    <property type="protein sequence ID" value="CAD7237479.1"/>
    <property type="molecule type" value="Genomic_DNA"/>
</dbReference>
<dbReference type="AlphaFoldDB" id="A0A7R8X032"/>
<dbReference type="GO" id="GO:0006412">
    <property type="term" value="P:translation"/>
    <property type="evidence" value="ECO:0007669"/>
    <property type="project" value="InterPro"/>
</dbReference>
<evidence type="ECO:0000256" key="9">
    <source>
        <dbReference type="ARBA" id="ARBA00035396"/>
    </source>
</evidence>
<accession>A0A7R8X032</accession>
<evidence type="ECO:0000256" key="2">
    <source>
        <dbReference type="ARBA" id="ARBA00010528"/>
    </source>
</evidence>
<organism evidence="12">
    <name type="scientific">Cyprideis torosa</name>
    <dbReference type="NCBI Taxonomy" id="163714"/>
    <lineage>
        <taxon>Eukaryota</taxon>
        <taxon>Metazoa</taxon>
        <taxon>Ecdysozoa</taxon>
        <taxon>Arthropoda</taxon>
        <taxon>Crustacea</taxon>
        <taxon>Oligostraca</taxon>
        <taxon>Ostracoda</taxon>
        <taxon>Podocopa</taxon>
        <taxon>Podocopida</taxon>
        <taxon>Cytherocopina</taxon>
        <taxon>Cytheroidea</taxon>
        <taxon>Cytherideidae</taxon>
        <taxon>Cyprideis</taxon>
    </lineage>
</organism>
<evidence type="ECO:0000256" key="1">
    <source>
        <dbReference type="ARBA" id="ARBA00006540"/>
    </source>
</evidence>
<evidence type="ECO:0000256" key="3">
    <source>
        <dbReference type="ARBA" id="ARBA00022730"/>
    </source>
</evidence>
<keyword evidence="6" id="KW-0687">Ribonucleoprotein</keyword>
<dbReference type="InterPro" id="IPR009000">
    <property type="entry name" value="Transl_B-barrel_sf"/>
</dbReference>
<dbReference type="Gene3D" id="3.30.160.810">
    <property type="match status" value="1"/>
</dbReference>
<comment type="similarity">
    <text evidence="2">Belongs to the universal ribosomal protein uL4 family.</text>
</comment>
<dbReference type="GO" id="GO:0003735">
    <property type="term" value="F:structural constituent of ribosome"/>
    <property type="evidence" value="ECO:0007669"/>
    <property type="project" value="InterPro"/>
</dbReference>
<sequence length="413" mass="44978">MTSIFDDAGRNIACTVIETGPCVVTQVKTEDTDGYTALQLGFDDAKEKNTVNAAKKHFAKAGTSPKRKVAEFRDFDAAEKNLGDVVTVDEVFAENDVVSVVGITKGKGFQGVVKRHGFGGVGQATHGQHNRQRAPGSIGAASYPAKVIKGMKMGGRTGGKRRKIRNLQVVKVFADKNLILIKGAVPGHKGAYVILENRSFQITWIMKLDVLNIEGGKTGRQVDLPESIFGVEPNEHAVYLAVKQYLAHQRQGTHKAKERGEIKGSTKKLHRQKGTGGSRKGDIKNPLFRGGGRVFGPRPRNYSVKLNKKVKQLARNSALSSAAAAGNVLILEDFTFDQPKTKQFASILKQISVNEERTLVVLSEKDENVFLSGRNLPKTEVLRAEDLNTYQIVKAGKVVLSEGAVEKMVEVFG</sequence>
<dbReference type="OrthoDB" id="275876at2759"/>
<evidence type="ECO:0000256" key="6">
    <source>
        <dbReference type="ARBA" id="ARBA00023274"/>
    </source>
</evidence>
<dbReference type="SUPFAM" id="SSF50447">
    <property type="entry name" value="Translation proteins"/>
    <property type="match status" value="1"/>
</dbReference>
<dbReference type="SUPFAM" id="SSF52166">
    <property type="entry name" value="Ribosomal protein L4"/>
    <property type="match status" value="1"/>
</dbReference>
<dbReference type="Pfam" id="PF00297">
    <property type="entry name" value="Ribosomal_L3"/>
    <property type="match status" value="1"/>
</dbReference>